<gene>
    <name evidence="1" type="ORF">N784_08605</name>
</gene>
<keyword evidence="2" id="KW-1185">Reference proteome</keyword>
<name>A0A0A5G0K4_9BACI</name>
<protein>
    <submittedName>
        <fullName evidence="1">Uncharacterized protein</fullName>
    </submittedName>
</protein>
<dbReference type="EMBL" id="AVPG01000021">
    <property type="protein sequence ID" value="KGX85559.1"/>
    <property type="molecule type" value="Genomic_DNA"/>
</dbReference>
<dbReference type="OrthoDB" id="2691301at2"/>
<sequence>MEHQFDWKRDLQRFVDDVIQDLYYLPQTERSMLATLEIINNKQEQLNEHVFSHGCYYIKLAQVMDHLMQQLTYEQLTNKEAWYCAFWNKFDEDTGEEVILDHVVIQQSDALFSVQKYFVECAGVQLQQFQRKVVECSKQMFQRVPDVIEAIILSTGQRLLFWPNEEHISIKSS</sequence>
<reference evidence="1 2" key="1">
    <citation type="submission" date="2013-08" db="EMBL/GenBank/DDBJ databases">
        <authorList>
            <person name="Huang J."/>
            <person name="Wang G."/>
        </authorList>
    </citation>
    <scope>NUCLEOTIDE SEQUENCE [LARGE SCALE GENOMIC DNA]</scope>
    <source>
        <strain evidence="1 2">JSM 072002</strain>
    </source>
</reference>
<accession>A0A0A5G0K4</accession>
<dbReference type="eggNOG" id="ENOG50307FU">
    <property type="taxonomic scope" value="Bacteria"/>
</dbReference>
<dbReference type="AlphaFoldDB" id="A0A0A5G0K4"/>
<comment type="caution">
    <text evidence="1">The sequence shown here is derived from an EMBL/GenBank/DDBJ whole genome shotgun (WGS) entry which is preliminary data.</text>
</comment>
<proteinExistence type="predicted"/>
<dbReference type="STRING" id="1385512.N784_08605"/>
<dbReference type="RefSeq" id="WP_036835298.1">
    <property type="nucleotide sequence ID" value="NZ_AVPG01000021.1"/>
</dbReference>
<evidence type="ECO:0000313" key="1">
    <source>
        <dbReference type="EMBL" id="KGX85559.1"/>
    </source>
</evidence>
<organism evidence="1 2">
    <name type="scientific">Pontibacillus litoralis JSM 072002</name>
    <dbReference type="NCBI Taxonomy" id="1385512"/>
    <lineage>
        <taxon>Bacteria</taxon>
        <taxon>Bacillati</taxon>
        <taxon>Bacillota</taxon>
        <taxon>Bacilli</taxon>
        <taxon>Bacillales</taxon>
        <taxon>Bacillaceae</taxon>
        <taxon>Pontibacillus</taxon>
    </lineage>
</organism>
<evidence type="ECO:0000313" key="2">
    <source>
        <dbReference type="Proteomes" id="UP000030401"/>
    </source>
</evidence>
<dbReference type="Proteomes" id="UP000030401">
    <property type="component" value="Unassembled WGS sequence"/>
</dbReference>